<gene>
    <name evidence="1" type="ORF">GDO78_009721</name>
</gene>
<evidence type="ECO:0000313" key="2">
    <source>
        <dbReference type="Proteomes" id="UP000770717"/>
    </source>
</evidence>
<evidence type="ECO:0000313" key="1">
    <source>
        <dbReference type="EMBL" id="KAG9483960.1"/>
    </source>
</evidence>
<dbReference type="Proteomes" id="UP000770717">
    <property type="component" value="Unassembled WGS sequence"/>
</dbReference>
<sequence length="142" mass="17044">MGPLEITPFLKYESCLFDHRTRKGGISRAYSSLSDHITVSVLPFQMRWERDLQESFSEDEWLRAFQLNLKNYHCINHLETNRKLPYRWFLTPYHLAKMSAQHSTICWRCNRQTGSMMHIWWSWNRGESPLLTSIHPPFFLPL</sequence>
<name>A0A8J6FBW9_ELECQ</name>
<proteinExistence type="predicted"/>
<dbReference type="EMBL" id="WNTK01000005">
    <property type="protein sequence ID" value="KAG9483960.1"/>
    <property type="molecule type" value="Genomic_DNA"/>
</dbReference>
<organism evidence="1 2">
    <name type="scientific">Eleutherodactylus coqui</name>
    <name type="common">Puerto Rican coqui</name>
    <dbReference type="NCBI Taxonomy" id="57060"/>
    <lineage>
        <taxon>Eukaryota</taxon>
        <taxon>Metazoa</taxon>
        <taxon>Chordata</taxon>
        <taxon>Craniata</taxon>
        <taxon>Vertebrata</taxon>
        <taxon>Euteleostomi</taxon>
        <taxon>Amphibia</taxon>
        <taxon>Batrachia</taxon>
        <taxon>Anura</taxon>
        <taxon>Neobatrachia</taxon>
        <taxon>Hyloidea</taxon>
        <taxon>Eleutherodactylidae</taxon>
        <taxon>Eleutherodactylinae</taxon>
        <taxon>Eleutherodactylus</taxon>
        <taxon>Eleutherodactylus</taxon>
    </lineage>
</organism>
<dbReference type="AlphaFoldDB" id="A0A8J6FBW9"/>
<reference evidence="1" key="1">
    <citation type="thesis" date="2020" institute="ProQuest LLC" country="789 East Eisenhower Parkway, Ann Arbor, MI, USA">
        <title>Comparative Genomics and Chromosome Evolution.</title>
        <authorList>
            <person name="Mudd A.B."/>
        </authorList>
    </citation>
    <scope>NUCLEOTIDE SEQUENCE</scope>
    <source>
        <strain evidence="1">HN-11 Male</strain>
        <tissue evidence="1">Kidney and liver</tissue>
    </source>
</reference>
<comment type="caution">
    <text evidence="1">The sequence shown here is derived from an EMBL/GenBank/DDBJ whole genome shotgun (WGS) entry which is preliminary data.</text>
</comment>
<accession>A0A8J6FBW9</accession>
<protein>
    <submittedName>
        <fullName evidence="1">Uncharacterized protein</fullName>
    </submittedName>
</protein>
<dbReference type="OrthoDB" id="9630328at2759"/>
<keyword evidence="2" id="KW-1185">Reference proteome</keyword>